<dbReference type="SUPFAM" id="SSF52540">
    <property type="entry name" value="P-loop containing nucleoside triphosphate hydrolases"/>
    <property type="match status" value="1"/>
</dbReference>
<keyword evidence="12" id="KW-1185">Reference proteome</keyword>
<dbReference type="InterPro" id="IPR039421">
    <property type="entry name" value="Type_1_exporter"/>
</dbReference>
<evidence type="ECO:0000313" key="11">
    <source>
        <dbReference type="EMBL" id="SEK56740.1"/>
    </source>
</evidence>
<dbReference type="AlphaFoldDB" id="A0A1H7I5L1"/>
<feature type="transmembrane region" description="Helical" evidence="8">
    <location>
        <begin position="147"/>
        <end position="167"/>
    </location>
</feature>
<dbReference type="Proteomes" id="UP000198620">
    <property type="component" value="Unassembled WGS sequence"/>
</dbReference>
<feature type="domain" description="ABC transporter" evidence="9">
    <location>
        <begin position="345"/>
        <end position="578"/>
    </location>
</feature>
<dbReference type="InterPro" id="IPR017871">
    <property type="entry name" value="ABC_transporter-like_CS"/>
</dbReference>
<dbReference type="InterPro" id="IPR003439">
    <property type="entry name" value="ABC_transporter-like_ATP-bd"/>
</dbReference>
<dbReference type="PROSITE" id="PS00211">
    <property type="entry name" value="ABC_TRANSPORTER_1"/>
    <property type="match status" value="1"/>
</dbReference>
<accession>A0A1H7I5L1</accession>
<dbReference type="InterPro" id="IPR027417">
    <property type="entry name" value="P-loop_NTPase"/>
</dbReference>
<keyword evidence="6 8" id="KW-1133">Transmembrane helix</keyword>
<keyword evidence="4" id="KW-0547">Nucleotide-binding</keyword>
<dbReference type="InterPro" id="IPR011527">
    <property type="entry name" value="ABC1_TM_dom"/>
</dbReference>
<dbReference type="GO" id="GO:0034040">
    <property type="term" value="F:ATPase-coupled lipid transmembrane transporter activity"/>
    <property type="evidence" value="ECO:0007669"/>
    <property type="project" value="TreeGrafter"/>
</dbReference>
<evidence type="ECO:0000313" key="12">
    <source>
        <dbReference type="Proteomes" id="UP000198620"/>
    </source>
</evidence>
<reference evidence="11 12" key="1">
    <citation type="submission" date="2016-10" db="EMBL/GenBank/DDBJ databases">
        <authorList>
            <person name="de Groot N.N."/>
        </authorList>
    </citation>
    <scope>NUCLEOTIDE SEQUENCE [LARGE SCALE GENOMIC DNA]</scope>
    <source>
        <strain evidence="11 12">Nv1</strain>
    </source>
</reference>
<dbReference type="InterPro" id="IPR036640">
    <property type="entry name" value="ABC1_TM_sf"/>
</dbReference>
<evidence type="ECO:0000256" key="1">
    <source>
        <dbReference type="ARBA" id="ARBA00004651"/>
    </source>
</evidence>
<protein>
    <submittedName>
        <fullName evidence="11">ATP-binding cassette, subfamily C</fullName>
    </submittedName>
</protein>
<feature type="transmembrane region" description="Helical" evidence="8">
    <location>
        <begin position="69"/>
        <end position="90"/>
    </location>
</feature>
<comment type="subcellular location">
    <subcellularLocation>
        <location evidence="1">Cell membrane</location>
        <topology evidence="1">Multi-pass membrane protein</topology>
    </subcellularLocation>
</comment>
<sequence length="584" mass="63640">MRTLFTYCMLFPRRTTYVLVALLAAGIAEGLSLTALLPLLSIAVGDPTNSDIGRQIVQLLQRVGIEPTIGVMLLIIVAGMITKSLILLVANRQVGYTVAHVATSLRLELIDALLGSRWQYYLRQPMGSLANSVATEAYRAANGFEHAATVLALAMQVIVYGTVAMFISWQATLTSFLIGMVILHLLHRLIRATGRAGAKQTQLLRHLLTYLSDVLGSVKSLKAMARDNVAEAILRDQTRQLEKATRREVMAREALTALQEPILAAIMAMGLYLALVMWELSLPSVMVIAFLLTRLLGLLNKTQRKYQNLTAQESAYWALRTAIEEARAAAERTGGTLPPMLQKGISLRHIHFDYGAKPIFRDLNLEIPVNSFTTIAGPSGVGKSTLLDLLCALAEPKSGEILIDGVSLREINPREWRHMIGYVAQENVLLHDTILSNIIVGAPDLVEADAERALRQAGAWDFVSALPEGLHTVVGERGGLLSGGQRQRIAIARALAHQPRFLLLDEPTSALDPDSERLVCETLRDLARSLTVVAISHQPALINVADHIFTLSKGKAERLQRLSKLESDAGVVSSGSRMSASGSL</sequence>
<dbReference type="GO" id="GO:0005524">
    <property type="term" value="F:ATP binding"/>
    <property type="evidence" value="ECO:0007669"/>
    <property type="project" value="UniProtKB-KW"/>
</dbReference>
<keyword evidence="5 11" id="KW-0067">ATP-binding</keyword>
<feature type="transmembrane region" description="Helical" evidence="8">
    <location>
        <begin position="280"/>
        <end position="299"/>
    </location>
</feature>
<dbReference type="GO" id="GO:0016887">
    <property type="term" value="F:ATP hydrolysis activity"/>
    <property type="evidence" value="ECO:0007669"/>
    <property type="project" value="InterPro"/>
</dbReference>
<name>A0A1H7I5L1_9PROT</name>
<dbReference type="EMBL" id="FOBH01000002">
    <property type="protein sequence ID" value="SEK56740.1"/>
    <property type="molecule type" value="Genomic_DNA"/>
</dbReference>
<dbReference type="OrthoDB" id="8554730at2"/>
<dbReference type="PROSITE" id="PS50893">
    <property type="entry name" value="ABC_TRANSPORTER_2"/>
    <property type="match status" value="1"/>
</dbReference>
<dbReference type="Pfam" id="PF00005">
    <property type="entry name" value="ABC_tran"/>
    <property type="match status" value="1"/>
</dbReference>
<dbReference type="STRING" id="1233.SAMN05216387_10239"/>
<evidence type="ECO:0000256" key="8">
    <source>
        <dbReference type="SAM" id="Phobius"/>
    </source>
</evidence>
<evidence type="ECO:0000256" key="3">
    <source>
        <dbReference type="ARBA" id="ARBA00022692"/>
    </source>
</evidence>
<dbReference type="Pfam" id="PF00664">
    <property type="entry name" value="ABC_membrane"/>
    <property type="match status" value="1"/>
</dbReference>
<dbReference type="PANTHER" id="PTHR24221:SF654">
    <property type="entry name" value="ATP-BINDING CASSETTE SUB-FAMILY B MEMBER 6"/>
    <property type="match status" value="1"/>
</dbReference>
<dbReference type="Gene3D" id="1.20.1560.10">
    <property type="entry name" value="ABC transporter type 1, transmembrane domain"/>
    <property type="match status" value="1"/>
</dbReference>
<dbReference type="SUPFAM" id="SSF90123">
    <property type="entry name" value="ABC transporter transmembrane region"/>
    <property type="match status" value="1"/>
</dbReference>
<evidence type="ECO:0000259" key="10">
    <source>
        <dbReference type="PROSITE" id="PS50929"/>
    </source>
</evidence>
<evidence type="ECO:0000256" key="6">
    <source>
        <dbReference type="ARBA" id="ARBA00022989"/>
    </source>
</evidence>
<feature type="domain" description="ABC transmembrane type-1" evidence="10">
    <location>
        <begin position="18"/>
        <end position="311"/>
    </location>
</feature>
<feature type="transmembrane region" description="Helical" evidence="8">
    <location>
        <begin position="173"/>
        <end position="190"/>
    </location>
</feature>
<dbReference type="Gene3D" id="3.40.50.300">
    <property type="entry name" value="P-loop containing nucleotide triphosphate hydrolases"/>
    <property type="match status" value="1"/>
</dbReference>
<gene>
    <name evidence="11" type="ORF">SAMN05216387_10239</name>
</gene>
<organism evidence="11 12">
    <name type="scientific">Nitrosovibrio tenuis</name>
    <dbReference type="NCBI Taxonomy" id="1233"/>
    <lineage>
        <taxon>Bacteria</taxon>
        <taxon>Pseudomonadati</taxon>
        <taxon>Pseudomonadota</taxon>
        <taxon>Betaproteobacteria</taxon>
        <taxon>Nitrosomonadales</taxon>
        <taxon>Nitrosomonadaceae</taxon>
        <taxon>Nitrosovibrio</taxon>
    </lineage>
</organism>
<dbReference type="GO" id="GO:0005886">
    <property type="term" value="C:plasma membrane"/>
    <property type="evidence" value="ECO:0007669"/>
    <property type="project" value="UniProtKB-SubCell"/>
</dbReference>
<keyword evidence="3 8" id="KW-0812">Transmembrane</keyword>
<dbReference type="GO" id="GO:0140359">
    <property type="term" value="F:ABC-type transporter activity"/>
    <property type="evidence" value="ECO:0007669"/>
    <property type="project" value="InterPro"/>
</dbReference>
<proteinExistence type="predicted"/>
<dbReference type="InterPro" id="IPR003593">
    <property type="entry name" value="AAA+_ATPase"/>
</dbReference>
<keyword evidence="7 8" id="KW-0472">Membrane</keyword>
<dbReference type="SMART" id="SM00382">
    <property type="entry name" value="AAA"/>
    <property type="match status" value="1"/>
</dbReference>
<keyword evidence="2" id="KW-1003">Cell membrane</keyword>
<evidence type="ECO:0000256" key="2">
    <source>
        <dbReference type="ARBA" id="ARBA00022475"/>
    </source>
</evidence>
<dbReference type="PANTHER" id="PTHR24221">
    <property type="entry name" value="ATP-BINDING CASSETTE SUB-FAMILY B"/>
    <property type="match status" value="1"/>
</dbReference>
<evidence type="ECO:0000256" key="5">
    <source>
        <dbReference type="ARBA" id="ARBA00022840"/>
    </source>
</evidence>
<evidence type="ECO:0000259" key="9">
    <source>
        <dbReference type="PROSITE" id="PS50893"/>
    </source>
</evidence>
<evidence type="ECO:0000256" key="7">
    <source>
        <dbReference type="ARBA" id="ARBA00023136"/>
    </source>
</evidence>
<evidence type="ECO:0000256" key="4">
    <source>
        <dbReference type="ARBA" id="ARBA00022741"/>
    </source>
</evidence>
<dbReference type="PROSITE" id="PS50929">
    <property type="entry name" value="ABC_TM1F"/>
    <property type="match status" value="1"/>
</dbReference>
<dbReference type="RefSeq" id="WP_090826956.1">
    <property type="nucleotide sequence ID" value="NZ_FOBH01000002.1"/>
</dbReference>